<dbReference type="AlphaFoldDB" id="A0AA42DK52"/>
<dbReference type="GO" id="GO:0005886">
    <property type="term" value="C:plasma membrane"/>
    <property type="evidence" value="ECO:0007669"/>
    <property type="project" value="UniProtKB-SubCell"/>
</dbReference>
<comment type="subcellular location">
    <subcellularLocation>
        <location evidence="1 6">Cell membrane</location>
        <topology evidence="1 6">Multi-pass membrane protein</topology>
    </subcellularLocation>
</comment>
<evidence type="ECO:0000256" key="4">
    <source>
        <dbReference type="ARBA" id="ARBA00022989"/>
    </source>
</evidence>
<gene>
    <name evidence="6" type="primary">mprF</name>
    <name evidence="7" type="ORF">PBV87_02280</name>
</gene>
<dbReference type="GO" id="GO:0046677">
    <property type="term" value="P:response to antibiotic"/>
    <property type="evidence" value="ECO:0007669"/>
    <property type="project" value="UniProtKB-KW"/>
</dbReference>
<evidence type="ECO:0000256" key="2">
    <source>
        <dbReference type="ARBA" id="ARBA00022475"/>
    </source>
</evidence>
<evidence type="ECO:0000256" key="5">
    <source>
        <dbReference type="ARBA" id="ARBA00023136"/>
    </source>
</evidence>
<proteinExistence type="inferred from homology"/>
<feature type="transmembrane region" description="Helical" evidence="6">
    <location>
        <begin position="12"/>
        <end position="28"/>
    </location>
</feature>
<keyword evidence="3 6" id="KW-0812">Transmembrane</keyword>
<evidence type="ECO:0000256" key="1">
    <source>
        <dbReference type="ARBA" id="ARBA00004651"/>
    </source>
</evidence>
<comment type="caution">
    <text evidence="7">The sequence shown here is derived from an EMBL/GenBank/DDBJ whole genome shotgun (WGS) entry which is preliminary data.</text>
</comment>
<sequence>MNKQSKCKQMLKGGVVFICVLALTWFILLRNENIVELLNVIRRVKLPYIFIALACMGLFVLGEAWNIKRCLGIFGYHKNIFQTIKYALVGFFFSSITPSATGGQPMQIYYMQKDKVSISHSSLALLIELSSFQVVSITFACIGLIGQYNHMTQYIGGLRYLILLGVFMNFMILVIVLIFIFSKRLSTVLVNGVVALIRLCRYKKVEQLEEKLYSHLQEYQESATHLKNKKGIVLQILLTTLLQVAALHSIPYWIYLSFGLEQYSLWTILALQSVLYVSVSAFPVPGAMGVSESGFVLLYQSLFPAHLLSGAMLLSRGVSFYIAIVISGLIIFGYSLVKSRDYSLKKL</sequence>
<feature type="transmembrane region" description="Helical" evidence="6">
    <location>
        <begin position="232"/>
        <end position="254"/>
    </location>
</feature>
<comment type="catalytic activity">
    <reaction evidence="6">
        <text>L-lysyl-tRNA(Lys) + a 1,2-diacyl-sn-glycero-3-phospho-(1'-sn-glycerol) = a 1,2-diacyl-sn-glycero-3-phospho-1'-(3'-O-L-lysyl)-sn-glycerol + tRNA(Lys)</text>
        <dbReference type="Rhea" id="RHEA:10668"/>
        <dbReference type="Rhea" id="RHEA-COMP:9696"/>
        <dbReference type="Rhea" id="RHEA-COMP:9697"/>
        <dbReference type="ChEBI" id="CHEBI:64716"/>
        <dbReference type="ChEBI" id="CHEBI:75792"/>
        <dbReference type="ChEBI" id="CHEBI:78442"/>
        <dbReference type="ChEBI" id="CHEBI:78529"/>
        <dbReference type="EC" id="2.3.2.3"/>
    </reaction>
</comment>
<dbReference type="RefSeq" id="WP_271010991.1">
    <property type="nucleotide sequence ID" value="NZ_JAQIFT010000011.1"/>
</dbReference>
<keyword evidence="4 6" id="KW-1133">Transmembrane helix</keyword>
<protein>
    <recommendedName>
        <fullName evidence="6">Phosphatidylglycerol lysyltransferase</fullName>
        <ecNumber evidence="6">2.3.2.3</ecNumber>
    </recommendedName>
    <alternativeName>
        <fullName evidence="6">Lysylphosphatidylglycerol synthase</fullName>
    </alternativeName>
</protein>
<organism evidence="7 8">
    <name type="scientific">Holtiella tumoricola</name>
    <dbReference type="NCBI Taxonomy" id="3018743"/>
    <lineage>
        <taxon>Bacteria</taxon>
        <taxon>Bacillati</taxon>
        <taxon>Bacillota</taxon>
        <taxon>Clostridia</taxon>
        <taxon>Lachnospirales</taxon>
        <taxon>Cellulosilyticaceae</taxon>
        <taxon>Holtiella</taxon>
    </lineage>
</organism>
<feature type="transmembrane region" description="Helical" evidence="6">
    <location>
        <begin position="48"/>
        <end position="65"/>
    </location>
</feature>
<feature type="transmembrane region" description="Helical" evidence="6">
    <location>
        <begin position="266"/>
        <end position="284"/>
    </location>
</feature>
<keyword evidence="2" id="KW-1003">Cell membrane</keyword>
<accession>A0AA42DK52</accession>
<dbReference type="GO" id="GO:0050071">
    <property type="term" value="F:phosphatidylglycerol lysyltransferase activity"/>
    <property type="evidence" value="ECO:0007669"/>
    <property type="project" value="UniProtKB-EC"/>
</dbReference>
<feature type="transmembrane region" description="Helical" evidence="6">
    <location>
        <begin position="320"/>
        <end position="337"/>
    </location>
</feature>
<dbReference type="NCBIfam" id="TIGR00374">
    <property type="entry name" value="flippase-like domain"/>
    <property type="match status" value="1"/>
</dbReference>
<keyword evidence="6" id="KW-0808">Transferase</keyword>
<keyword evidence="5 6" id="KW-0472">Membrane</keyword>
<feature type="transmembrane region" description="Helical" evidence="6">
    <location>
        <begin position="86"/>
        <end position="103"/>
    </location>
</feature>
<comment type="function">
    <text evidence="6">Catalyzes the transfer of a lysyl group from L-lysyl-tRNA(Lys) to membrane-bound phosphatidylglycerol (PG), which produces lysylphosphatidylglycerol (LPG), a major component of the bacterial membrane with a positive net charge. LPG synthesis contributes to bacterial virulence as it is involved in the resistance mechanism against cationic antimicrobial peptides (CAMP) produces by the host's immune system (defensins, cathelicidins) and by the competing microorganisms.</text>
</comment>
<keyword evidence="6" id="KW-0046">Antibiotic resistance</keyword>
<dbReference type="PANTHER" id="PTHR37693:SF1">
    <property type="entry name" value="INTEGRAL MEMBRANE PROTEIN"/>
    <property type="match status" value="1"/>
</dbReference>
<dbReference type="EC" id="2.3.2.3" evidence="6"/>
<dbReference type="InterPro" id="IPR022791">
    <property type="entry name" value="L-PG_synthase/AglD"/>
</dbReference>
<evidence type="ECO:0000313" key="7">
    <source>
        <dbReference type="EMBL" id="MDA3730331.1"/>
    </source>
</evidence>
<dbReference type="Proteomes" id="UP001169242">
    <property type="component" value="Unassembled WGS sequence"/>
</dbReference>
<evidence type="ECO:0000256" key="3">
    <source>
        <dbReference type="ARBA" id="ARBA00022692"/>
    </source>
</evidence>
<comment type="similarity">
    <text evidence="6">Belongs to the LPG synthase family.</text>
</comment>
<feature type="transmembrane region" description="Helical" evidence="6">
    <location>
        <begin position="158"/>
        <end position="179"/>
    </location>
</feature>
<keyword evidence="8" id="KW-1185">Reference proteome</keyword>
<evidence type="ECO:0000256" key="6">
    <source>
        <dbReference type="RuleBase" id="RU363042"/>
    </source>
</evidence>
<dbReference type="Pfam" id="PF03706">
    <property type="entry name" value="LPG_synthase_TM"/>
    <property type="match status" value="1"/>
</dbReference>
<dbReference type="EMBL" id="JAQIFT010000011">
    <property type="protein sequence ID" value="MDA3730331.1"/>
    <property type="molecule type" value="Genomic_DNA"/>
</dbReference>
<name>A0AA42DK52_9FIRM</name>
<dbReference type="GO" id="GO:0006629">
    <property type="term" value="P:lipid metabolic process"/>
    <property type="evidence" value="ECO:0007669"/>
    <property type="project" value="UniProtKB-KW"/>
</dbReference>
<keyword evidence="6" id="KW-0443">Lipid metabolism</keyword>
<reference evidence="7" key="1">
    <citation type="journal article" date="2023" name="Int. J. Syst. Evol. Microbiol.">
        <title>&lt;i&gt;Holtiella tumoricola&lt;/i&gt; gen. nov. sp. nov., isolated from a human clinical sample.</title>
        <authorList>
            <person name="Allen-Vercoe E."/>
            <person name="Daigneault M.C."/>
            <person name="Vancuren S.J."/>
            <person name="Cochrane K."/>
            <person name="O'Neal L.L."/>
            <person name="Sankaranarayanan K."/>
            <person name="Lawson P.A."/>
        </authorList>
    </citation>
    <scope>NUCLEOTIDE SEQUENCE</scope>
    <source>
        <strain evidence="7">CC70A</strain>
    </source>
</reference>
<feature type="transmembrane region" description="Helical" evidence="6">
    <location>
        <begin position="123"/>
        <end position="146"/>
    </location>
</feature>
<evidence type="ECO:0000313" key="8">
    <source>
        <dbReference type="Proteomes" id="UP001169242"/>
    </source>
</evidence>
<dbReference type="PANTHER" id="PTHR37693">
    <property type="entry name" value="PHOSPHATIDYLGLYCEROL LYSYLTRANSFERASE"/>
    <property type="match status" value="1"/>
</dbReference>